<accession>A0A6C0JIZ6</accession>
<name>A0A6C0JIZ6_9ZZZZ</name>
<keyword evidence="1" id="KW-1133">Transmembrane helix</keyword>
<keyword evidence="1" id="KW-0812">Transmembrane</keyword>
<evidence type="ECO:0000313" key="2">
    <source>
        <dbReference type="EMBL" id="QHU03614.1"/>
    </source>
</evidence>
<protein>
    <submittedName>
        <fullName evidence="2">Uncharacterized protein</fullName>
    </submittedName>
</protein>
<sequence>MMKLSNKNTRVILLVIAVVGIYFLMKNKELYIPRESAYKYGTVDTNPVRRTSQFFDNCSPENMADCKRNNPYEGLPLP</sequence>
<feature type="transmembrane region" description="Helical" evidence="1">
    <location>
        <begin position="7"/>
        <end position="25"/>
    </location>
</feature>
<organism evidence="2">
    <name type="scientific">viral metagenome</name>
    <dbReference type="NCBI Taxonomy" id="1070528"/>
    <lineage>
        <taxon>unclassified sequences</taxon>
        <taxon>metagenomes</taxon>
        <taxon>organismal metagenomes</taxon>
    </lineage>
</organism>
<keyword evidence="1" id="KW-0472">Membrane</keyword>
<reference evidence="2" key="1">
    <citation type="journal article" date="2020" name="Nature">
        <title>Giant virus diversity and host interactions through global metagenomics.</title>
        <authorList>
            <person name="Schulz F."/>
            <person name="Roux S."/>
            <person name="Paez-Espino D."/>
            <person name="Jungbluth S."/>
            <person name="Walsh D.A."/>
            <person name="Denef V.J."/>
            <person name="McMahon K.D."/>
            <person name="Konstantinidis K.T."/>
            <person name="Eloe-Fadrosh E.A."/>
            <person name="Kyrpides N.C."/>
            <person name="Woyke T."/>
        </authorList>
    </citation>
    <scope>NUCLEOTIDE SEQUENCE</scope>
    <source>
        <strain evidence="2">GVMAG-M-3300027206-1</strain>
    </source>
</reference>
<dbReference type="EMBL" id="MN740384">
    <property type="protein sequence ID" value="QHU03614.1"/>
    <property type="molecule type" value="Genomic_DNA"/>
</dbReference>
<dbReference type="AlphaFoldDB" id="A0A6C0JIZ6"/>
<evidence type="ECO:0000256" key="1">
    <source>
        <dbReference type="SAM" id="Phobius"/>
    </source>
</evidence>
<proteinExistence type="predicted"/>